<protein>
    <submittedName>
        <fullName evidence="2">Beta-1,4 N-acetylgalactosaminyltransferase 1-like</fullName>
    </submittedName>
</protein>
<evidence type="ECO:0000313" key="1">
    <source>
        <dbReference type="Proteomes" id="UP000694865"/>
    </source>
</evidence>
<dbReference type="GeneID" id="102802769"/>
<name>A0ABM0N0F7_SACKO</name>
<dbReference type="PANTHER" id="PTHR15046">
    <property type="entry name" value="GLYCO_TRANS_2-LIKE DOMAIN-CONTAINING PROTEIN"/>
    <property type="match status" value="1"/>
</dbReference>
<accession>A0ABM0N0F7</accession>
<gene>
    <name evidence="2" type="primary">LOC102802769</name>
</gene>
<sequence>MTLHGGLLHKFANFNLKVVLPIVLILYFYVQLKGNVPCEAELEPVCERQSTDGASASQTMAEIIHDDGHFPYKDEEALRNEMQAGRPRCDCPEPPDWLKPVNKRRIEEGKKWEEQKKKLRDPLSMCKAMSPLSYVGIGITVEPYQLVPIIGLSLHPYIEQLLPDMNTDIILQMASTKRLGKPRLSKKIYEIEKDSQHFIVSGEVSYVLKLNLKKNIKLLKEILNNNILYSSDSYEFDVRDKLQLTFIEFTVDIYVHIRRESLPDLYDPGERNSITNKVTVITKTFERYDALDKFVSSIRTFYPNLTIIIADDSEFPKPIKKNHVKYYVMPFRKRKFPRKKSRPQPG</sequence>
<proteinExistence type="predicted"/>
<dbReference type="Proteomes" id="UP000694865">
    <property type="component" value="Unplaced"/>
</dbReference>
<evidence type="ECO:0000313" key="2">
    <source>
        <dbReference type="RefSeq" id="XP_006825748.1"/>
    </source>
</evidence>
<dbReference type="RefSeq" id="XP_006825748.1">
    <property type="nucleotide sequence ID" value="XM_006825685.1"/>
</dbReference>
<keyword evidence="1" id="KW-1185">Reference proteome</keyword>
<reference evidence="2" key="1">
    <citation type="submission" date="2025-08" db="UniProtKB">
        <authorList>
            <consortium name="RefSeq"/>
        </authorList>
    </citation>
    <scope>IDENTIFICATION</scope>
    <source>
        <tissue evidence="2">Testes</tissue>
    </source>
</reference>
<organism evidence="1 2">
    <name type="scientific">Saccoglossus kowalevskii</name>
    <name type="common">Acorn worm</name>
    <dbReference type="NCBI Taxonomy" id="10224"/>
    <lineage>
        <taxon>Eukaryota</taxon>
        <taxon>Metazoa</taxon>
        <taxon>Hemichordata</taxon>
        <taxon>Enteropneusta</taxon>
        <taxon>Harrimaniidae</taxon>
        <taxon>Saccoglossus</taxon>
    </lineage>
</organism>
<dbReference type="PANTHER" id="PTHR15046:SF3">
    <property type="entry name" value="BETA-1,4 N-ACETYLGALACTOSAMINYLTRANSFERASE 2-LIKE"/>
    <property type="match status" value="1"/>
</dbReference>